<accession>A0A1U7JBH8</accession>
<dbReference type="AlphaFoldDB" id="A0A1U7JBH8"/>
<evidence type="ECO:0000313" key="2">
    <source>
        <dbReference type="Proteomes" id="UP000185557"/>
    </source>
</evidence>
<organism evidence="1 2">
    <name type="scientific">Phormidium tenue NIES-30</name>
    <dbReference type="NCBI Taxonomy" id="549789"/>
    <lineage>
        <taxon>Bacteria</taxon>
        <taxon>Bacillati</taxon>
        <taxon>Cyanobacteriota</taxon>
        <taxon>Cyanophyceae</taxon>
        <taxon>Oscillatoriophycideae</taxon>
        <taxon>Oscillatoriales</taxon>
        <taxon>Oscillatoriaceae</taxon>
        <taxon>Phormidium</taxon>
    </lineage>
</organism>
<sequence length="76" mass="8334">MGPGSVSVTPIFSDGDRPLDGLLPLLVPASNDGETLQNLYPNSLPYPKNWQAFAPKRLKIKLVKRACLTQPVTEEE</sequence>
<dbReference type="EMBL" id="MRCG01000001">
    <property type="protein sequence ID" value="OKH51029.1"/>
    <property type="molecule type" value="Genomic_DNA"/>
</dbReference>
<dbReference type="STRING" id="549789.NIES30_02860"/>
<protein>
    <submittedName>
        <fullName evidence="1">Uncharacterized protein</fullName>
    </submittedName>
</protein>
<name>A0A1U7JBH8_9CYAN</name>
<evidence type="ECO:0000313" key="1">
    <source>
        <dbReference type="EMBL" id="OKH51029.1"/>
    </source>
</evidence>
<keyword evidence="2" id="KW-1185">Reference proteome</keyword>
<gene>
    <name evidence="1" type="ORF">NIES30_02860</name>
</gene>
<dbReference type="Proteomes" id="UP000185557">
    <property type="component" value="Unassembled WGS sequence"/>
</dbReference>
<reference evidence="1 2" key="1">
    <citation type="submission" date="2016-11" db="EMBL/GenBank/DDBJ databases">
        <title>Draft Genome Sequences of Nine Cyanobacterial Strains from Diverse Habitats.</title>
        <authorList>
            <person name="Zhu T."/>
            <person name="Hou S."/>
            <person name="Lu X."/>
            <person name="Hess W.R."/>
        </authorList>
    </citation>
    <scope>NUCLEOTIDE SEQUENCE [LARGE SCALE GENOMIC DNA]</scope>
    <source>
        <strain evidence="1 2">NIES-30</strain>
    </source>
</reference>
<proteinExistence type="predicted"/>
<comment type="caution">
    <text evidence="1">The sequence shown here is derived from an EMBL/GenBank/DDBJ whole genome shotgun (WGS) entry which is preliminary data.</text>
</comment>